<feature type="compositionally biased region" description="Polar residues" evidence="1">
    <location>
        <begin position="64"/>
        <end position="75"/>
    </location>
</feature>
<proteinExistence type="predicted"/>
<evidence type="ECO:0000256" key="1">
    <source>
        <dbReference type="SAM" id="MobiDB-lite"/>
    </source>
</evidence>
<keyword evidence="3" id="KW-1185">Reference proteome</keyword>
<gene>
    <name evidence="2" type="ORF">K443DRAFT_5271</name>
</gene>
<sequence>MTPIASVAVLERALAGSWSWISTYGSDLSTEFQKLDIPPMQPKHRQTKVAKRAQETDDGAADNTYVSQQGNPRSNTQLTLTTSSTRAPH</sequence>
<dbReference type="AlphaFoldDB" id="A0A0C9XPX3"/>
<dbReference type="HOGENOM" id="CLU_2455093_0_0_1"/>
<feature type="region of interest" description="Disordered" evidence="1">
    <location>
        <begin position="35"/>
        <end position="89"/>
    </location>
</feature>
<dbReference type="Proteomes" id="UP000054477">
    <property type="component" value="Unassembled WGS sequence"/>
</dbReference>
<feature type="compositionally biased region" description="Low complexity" evidence="1">
    <location>
        <begin position="76"/>
        <end position="89"/>
    </location>
</feature>
<dbReference type="EMBL" id="KN838578">
    <property type="protein sequence ID" value="KIK03654.1"/>
    <property type="molecule type" value="Genomic_DNA"/>
</dbReference>
<feature type="compositionally biased region" description="Basic residues" evidence="1">
    <location>
        <begin position="42"/>
        <end position="51"/>
    </location>
</feature>
<organism evidence="2 3">
    <name type="scientific">Laccaria amethystina LaAM-08-1</name>
    <dbReference type="NCBI Taxonomy" id="1095629"/>
    <lineage>
        <taxon>Eukaryota</taxon>
        <taxon>Fungi</taxon>
        <taxon>Dikarya</taxon>
        <taxon>Basidiomycota</taxon>
        <taxon>Agaricomycotina</taxon>
        <taxon>Agaricomycetes</taxon>
        <taxon>Agaricomycetidae</taxon>
        <taxon>Agaricales</taxon>
        <taxon>Agaricineae</taxon>
        <taxon>Hydnangiaceae</taxon>
        <taxon>Laccaria</taxon>
    </lineage>
</organism>
<evidence type="ECO:0000313" key="2">
    <source>
        <dbReference type="EMBL" id="KIK03654.1"/>
    </source>
</evidence>
<reference evidence="2 3" key="1">
    <citation type="submission" date="2014-04" db="EMBL/GenBank/DDBJ databases">
        <authorList>
            <consortium name="DOE Joint Genome Institute"/>
            <person name="Kuo A."/>
            <person name="Kohler A."/>
            <person name="Nagy L.G."/>
            <person name="Floudas D."/>
            <person name="Copeland A."/>
            <person name="Barry K.W."/>
            <person name="Cichocki N."/>
            <person name="Veneault-Fourrey C."/>
            <person name="LaButti K."/>
            <person name="Lindquist E.A."/>
            <person name="Lipzen A."/>
            <person name="Lundell T."/>
            <person name="Morin E."/>
            <person name="Murat C."/>
            <person name="Sun H."/>
            <person name="Tunlid A."/>
            <person name="Henrissat B."/>
            <person name="Grigoriev I.V."/>
            <person name="Hibbett D.S."/>
            <person name="Martin F."/>
            <person name="Nordberg H.P."/>
            <person name="Cantor M.N."/>
            <person name="Hua S.X."/>
        </authorList>
    </citation>
    <scope>NUCLEOTIDE SEQUENCE [LARGE SCALE GENOMIC DNA]</scope>
    <source>
        <strain evidence="2 3">LaAM-08-1</strain>
    </source>
</reference>
<accession>A0A0C9XPX3</accession>
<evidence type="ECO:0000313" key="3">
    <source>
        <dbReference type="Proteomes" id="UP000054477"/>
    </source>
</evidence>
<name>A0A0C9XPX3_9AGAR</name>
<reference evidence="3" key="2">
    <citation type="submission" date="2015-01" db="EMBL/GenBank/DDBJ databases">
        <title>Evolutionary Origins and Diversification of the Mycorrhizal Mutualists.</title>
        <authorList>
            <consortium name="DOE Joint Genome Institute"/>
            <consortium name="Mycorrhizal Genomics Consortium"/>
            <person name="Kohler A."/>
            <person name="Kuo A."/>
            <person name="Nagy L.G."/>
            <person name="Floudas D."/>
            <person name="Copeland A."/>
            <person name="Barry K.W."/>
            <person name="Cichocki N."/>
            <person name="Veneault-Fourrey C."/>
            <person name="LaButti K."/>
            <person name="Lindquist E.A."/>
            <person name="Lipzen A."/>
            <person name="Lundell T."/>
            <person name="Morin E."/>
            <person name="Murat C."/>
            <person name="Riley R."/>
            <person name="Ohm R."/>
            <person name="Sun H."/>
            <person name="Tunlid A."/>
            <person name="Henrissat B."/>
            <person name="Grigoriev I.V."/>
            <person name="Hibbett D.S."/>
            <person name="Martin F."/>
        </authorList>
    </citation>
    <scope>NUCLEOTIDE SEQUENCE [LARGE SCALE GENOMIC DNA]</scope>
    <source>
        <strain evidence="3">LaAM-08-1</strain>
    </source>
</reference>
<protein>
    <submittedName>
        <fullName evidence="2">Uncharacterized protein</fullName>
    </submittedName>
</protein>